<dbReference type="InterPro" id="IPR003779">
    <property type="entry name" value="CMD-like"/>
</dbReference>
<accession>A0A0F9SM55</accession>
<dbReference type="Gene3D" id="1.20.1290.10">
    <property type="entry name" value="AhpD-like"/>
    <property type="match status" value="1"/>
</dbReference>
<dbReference type="InterPro" id="IPR004675">
    <property type="entry name" value="AhpD_core"/>
</dbReference>
<proteinExistence type="predicted"/>
<dbReference type="GO" id="GO:0051920">
    <property type="term" value="F:peroxiredoxin activity"/>
    <property type="evidence" value="ECO:0007669"/>
    <property type="project" value="InterPro"/>
</dbReference>
<protein>
    <recommendedName>
        <fullName evidence="1">Carboxymuconolactone decarboxylase-like domain-containing protein</fullName>
    </recommendedName>
</protein>
<reference evidence="2" key="1">
    <citation type="journal article" date="2015" name="Nature">
        <title>Complex archaea that bridge the gap between prokaryotes and eukaryotes.</title>
        <authorList>
            <person name="Spang A."/>
            <person name="Saw J.H."/>
            <person name="Jorgensen S.L."/>
            <person name="Zaremba-Niedzwiedzka K."/>
            <person name="Martijn J."/>
            <person name="Lind A.E."/>
            <person name="van Eijk R."/>
            <person name="Schleper C."/>
            <person name="Guy L."/>
            <person name="Ettema T.J."/>
        </authorList>
    </citation>
    <scope>NUCLEOTIDE SEQUENCE</scope>
</reference>
<dbReference type="Pfam" id="PF02627">
    <property type="entry name" value="CMD"/>
    <property type="match status" value="1"/>
</dbReference>
<dbReference type="SUPFAM" id="SSF69118">
    <property type="entry name" value="AhpD-like"/>
    <property type="match status" value="1"/>
</dbReference>
<dbReference type="InterPro" id="IPR029032">
    <property type="entry name" value="AhpD-like"/>
</dbReference>
<organism evidence="2">
    <name type="scientific">marine sediment metagenome</name>
    <dbReference type="NCBI Taxonomy" id="412755"/>
    <lineage>
        <taxon>unclassified sequences</taxon>
        <taxon>metagenomes</taxon>
        <taxon>ecological metagenomes</taxon>
    </lineage>
</organism>
<feature type="domain" description="Carboxymuconolactone decarboxylase-like" evidence="1">
    <location>
        <begin position="38"/>
        <end position="105"/>
    </location>
</feature>
<dbReference type="NCBIfam" id="TIGR00778">
    <property type="entry name" value="ahpD_dom"/>
    <property type="match status" value="1"/>
</dbReference>
<dbReference type="AlphaFoldDB" id="A0A0F9SM55"/>
<name>A0A0F9SM55_9ZZZZ</name>
<sequence>MREYEDTLKDIEASLGIVPGFMKALPPDVLVGDWPLMKKYVLGESKIPGKYREMIALAVAANLKCPYCELFHTGTAKLHGASDDELKEVYFLASFTTRWSAMIHAQHYDYDKFAEEFAKIGEHLSKQASS</sequence>
<dbReference type="EMBL" id="LAZR01000590">
    <property type="protein sequence ID" value="KKN63432.1"/>
    <property type="molecule type" value="Genomic_DNA"/>
</dbReference>
<gene>
    <name evidence="2" type="ORF">LCGC14_0502070</name>
</gene>
<evidence type="ECO:0000313" key="2">
    <source>
        <dbReference type="EMBL" id="KKN63432.1"/>
    </source>
</evidence>
<comment type="caution">
    <text evidence="2">The sequence shown here is derived from an EMBL/GenBank/DDBJ whole genome shotgun (WGS) entry which is preliminary data.</text>
</comment>
<evidence type="ECO:0000259" key="1">
    <source>
        <dbReference type="Pfam" id="PF02627"/>
    </source>
</evidence>